<reference evidence="1 2" key="1">
    <citation type="submission" date="2020-08" db="EMBL/GenBank/DDBJ databases">
        <title>Genomic Encyclopedia of Type Strains, Phase IV (KMG-IV): sequencing the most valuable type-strain genomes for metagenomic binning, comparative biology and taxonomic classification.</title>
        <authorList>
            <person name="Goeker M."/>
        </authorList>
    </citation>
    <scope>NUCLEOTIDE SEQUENCE [LARGE SCALE GENOMIC DNA]</scope>
    <source>
        <strain evidence="1 2">DSM 21458</strain>
    </source>
</reference>
<organism evidence="1 2">
    <name type="scientific">Deinobacterium chartae</name>
    <dbReference type="NCBI Taxonomy" id="521158"/>
    <lineage>
        <taxon>Bacteria</taxon>
        <taxon>Thermotogati</taxon>
        <taxon>Deinococcota</taxon>
        <taxon>Deinococci</taxon>
        <taxon>Deinococcales</taxon>
        <taxon>Deinococcaceae</taxon>
        <taxon>Deinobacterium</taxon>
    </lineage>
</organism>
<dbReference type="EMBL" id="JACHHG010000001">
    <property type="protein sequence ID" value="MBB6096851.1"/>
    <property type="molecule type" value="Genomic_DNA"/>
</dbReference>
<protein>
    <submittedName>
        <fullName evidence="1">Uncharacterized protein</fullName>
    </submittedName>
</protein>
<accession>A0A841HTU9</accession>
<evidence type="ECO:0000313" key="2">
    <source>
        <dbReference type="Proteomes" id="UP000569951"/>
    </source>
</evidence>
<sequence length="243" mass="26820">MRPNRIMTRRVDERVRELCGTADHPLAGPLRRWCQESRPFLAFAETHASKIRKKTRLAAEEGERTDLLAELALAAWLMRDRRFVVGYEPHRASGGRGPDFQVVFKTHTTLNAEMTRLRPTDPAQEGAGPALRLARALCAKVGQFPAGEMGLLVVVVPPAIADAALVPTAVRLLDAATAPVAVAALSADRVRGYQRRRQHLSALLLCTLDAAGELHPAQLWLNPQARCPLHPEVHKRFLRALPP</sequence>
<keyword evidence="2" id="KW-1185">Reference proteome</keyword>
<dbReference type="RefSeq" id="WP_183983692.1">
    <property type="nucleotide sequence ID" value="NZ_JACHHG010000001.1"/>
</dbReference>
<dbReference type="AlphaFoldDB" id="A0A841HTU9"/>
<dbReference type="Proteomes" id="UP000569951">
    <property type="component" value="Unassembled WGS sequence"/>
</dbReference>
<proteinExistence type="predicted"/>
<name>A0A841HTU9_9DEIO</name>
<evidence type="ECO:0000313" key="1">
    <source>
        <dbReference type="EMBL" id="MBB6096851.1"/>
    </source>
</evidence>
<comment type="caution">
    <text evidence="1">The sequence shown here is derived from an EMBL/GenBank/DDBJ whole genome shotgun (WGS) entry which is preliminary data.</text>
</comment>
<gene>
    <name evidence="1" type="ORF">HNR42_000263</name>
</gene>